<evidence type="ECO:0000256" key="1">
    <source>
        <dbReference type="SAM" id="SignalP"/>
    </source>
</evidence>
<feature type="chain" id="PRO_5043763545" description="Group XV phospholipase A2" evidence="1">
    <location>
        <begin position="24"/>
        <end position="335"/>
    </location>
</feature>
<dbReference type="AlphaFoldDB" id="A0AAV2RD39"/>
<dbReference type="Proteomes" id="UP001497623">
    <property type="component" value="Unassembled WGS sequence"/>
</dbReference>
<dbReference type="PANTHER" id="PTHR11440">
    <property type="entry name" value="LECITHIN-CHOLESTEROL ACYLTRANSFERASE-RELATED"/>
    <property type="match status" value="1"/>
</dbReference>
<comment type="caution">
    <text evidence="2">The sequence shown here is derived from an EMBL/GenBank/DDBJ whole genome shotgun (WGS) entry which is preliminary data.</text>
</comment>
<dbReference type="GO" id="GO:0008374">
    <property type="term" value="F:O-acyltransferase activity"/>
    <property type="evidence" value="ECO:0007669"/>
    <property type="project" value="InterPro"/>
</dbReference>
<keyword evidence="3" id="KW-1185">Reference proteome</keyword>
<evidence type="ECO:0000313" key="3">
    <source>
        <dbReference type="Proteomes" id="UP001497623"/>
    </source>
</evidence>
<proteinExistence type="predicted"/>
<organism evidence="2 3">
    <name type="scientific">Meganyctiphanes norvegica</name>
    <name type="common">Northern krill</name>
    <name type="synonym">Thysanopoda norvegica</name>
    <dbReference type="NCBI Taxonomy" id="48144"/>
    <lineage>
        <taxon>Eukaryota</taxon>
        <taxon>Metazoa</taxon>
        <taxon>Ecdysozoa</taxon>
        <taxon>Arthropoda</taxon>
        <taxon>Crustacea</taxon>
        <taxon>Multicrustacea</taxon>
        <taxon>Malacostraca</taxon>
        <taxon>Eumalacostraca</taxon>
        <taxon>Eucarida</taxon>
        <taxon>Euphausiacea</taxon>
        <taxon>Euphausiidae</taxon>
        <taxon>Meganyctiphanes</taxon>
    </lineage>
</organism>
<reference evidence="2 3" key="1">
    <citation type="submission" date="2024-05" db="EMBL/GenBank/DDBJ databases">
        <authorList>
            <person name="Wallberg A."/>
        </authorList>
    </citation>
    <scope>NUCLEOTIDE SEQUENCE [LARGE SCALE GENOMIC DNA]</scope>
</reference>
<dbReference type="Pfam" id="PF02450">
    <property type="entry name" value="LCAT"/>
    <property type="match status" value="1"/>
</dbReference>
<accession>A0AAV2RD39</accession>
<protein>
    <recommendedName>
        <fullName evidence="4">Group XV phospholipase A2</fullName>
    </recommendedName>
</protein>
<dbReference type="EMBL" id="CAXKWB010018084">
    <property type="protein sequence ID" value="CAL4120224.1"/>
    <property type="molecule type" value="Genomic_DNA"/>
</dbReference>
<evidence type="ECO:0000313" key="2">
    <source>
        <dbReference type="EMBL" id="CAL4120224.1"/>
    </source>
</evidence>
<gene>
    <name evidence="2" type="ORF">MNOR_LOCUS21964</name>
</gene>
<evidence type="ECO:0008006" key="4">
    <source>
        <dbReference type="Google" id="ProtNLM"/>
    </source>
</evidence>
<feature type="signal peptide" evidence="1">
    <location>
        <begin position="1"/>
        <end position="23"/>
    </location>
</feature>
<dbReference type="InterPro" id="IPR029058">
    <property type="entry name" value="AB_hydrolase_fold"/>
</dbReference>
<name>A0AAV2RD39_MEGNR</name>
<dbReference type="SUPFAM" id="SSF53474">
    <property type="entry name" value="alpha/beta-Hydrolases"/>
    <property type="match status" value="1"/>
</dbReference>
<dbReference type="GO" id="GO:0006629">
    <property type="term" value="P:lipid metabolic process"/>
    <property type="evidence" value="ECO:0007669"/>
    <property type="project" value="InterPro"/>
</dbReference>
<keyword evidence="1" id="KW-0732">Signal</keyword>
<sequence length="335" mass="37881">MVTGIRLWAVFSVTSFCASVIYGNIDQKDSSNTLPGIIFVPGDGGSQIEAKLNKPTTVHYVCTQKSDAYFDLWLNMELLAPYVIDCWVDNMKLLYNRTTRKTTNNLGVETRIPGFGNSDTVEWLDPSHRYPTGYFKDIANALIPLGYERGTTIRGAPFDFRKAPNELGDYFLQLRRLVEDTYQTTGQKVVFVAHSMGSPVLQVFLNQQAQHWKDKHIRAFVSLAGAWGGAIKAMKVFASGDNLGIYVIQSKSLRAEQRASPSLAFLLPNPEIWGSDYILAQTPTTNYTTANWNDFFSCMHEYLSQCGRKFFINTVHIIWCPMSMVINTVYEIKFQ</sequence>
<dbReference type="InterPro" id="IPR003386">
    <property type="entry name" value="LACT/PDAT_acylTrfase"/>
</dbReference>
<dbReference type="Gene3D" id="3.40.50.1820">
    <property type="entry name" value="alpha/beta hydrolase"/>
    <property type="match status" value="1"/>
</dbReference>
<feature type="non-terminal residue" evidence="2">
    <location>
        <position position="335"/>
    </location>
</feature>